<dbReference type="STRING" id="44252.DJ90_1407"/>
<evidence type="ECO:0000313" key="2">
    <source>
        <dbReference type="EMBL" id="MUG21150.1"/>
    </source>
</evidence>
<gene>
    <name evidence="1" type="ORF">DJ90_1407</name>
    <name evidence="2" type="ORF">GNQ08_01710</name>
</gene>
<proteinExistence type="predicted"/>
<dbReference type="Proteomes" id="UP000029278">
    <property type="component" value="Unassembled WGS sequence"/>
</dbReference>
<protein>
    <submittedName>
        <fullName evidence="1">Uncharacterized protein</fullName>
    </submittedName>
</protein>
<dbReference type="AlphaFoldDB" id="A0A090Y8M2"/>
<evidence type="ECO:0000313" key="3">
    <source>
        <dbReference type="Proteomes" id="UP000029278"/>
    </source>
</evidence>
<dbReference type="PATRIC" id="fig|44252.3.peg.5686"/>
<accession>A0A090Y8M2</accession>
<dbReference type="RefSeq" id="WP_051985186.1">
    <property type="nucleotide sequence ID" value="NZ_BGML01000004.1"/>
</dbReference>
<name>A0A090Y8M2_PAEMA</name>
<dbReference type="HOGENOM" id="CLU_2424139_0_0_9"/>
<organism evidence="1 3">
    <name type="scientific">Paenibacillus macerans</name>
    <name type="common">Bacillus macerans</name>
    <dbReference type="NCBI Taxonomy" id="44252"/>
    <lineage>
        <taxon>Bacteria</taxon>
        <taxon>Bacillati</taxon>
        <taxon>Bacillota</taxon>
        <taxon>Bacilli</taxon>
        <taxon>Bacillales</taxon>
        <taxon>Paenibacillaceae</taxon>
        <taxon>Paenibacillus</taxon>
    </lineage>
</organism>
<sequence>MELVLAPNFVIGHIRVGTVEGSSCINIGNNLPSGFTSHKKQNQGLSVSGDHNELKDIESLLDNAGSAELLGSVFGEDTAARIYPKHRRNAV</sequence>
<comment type="caution">
    <text evidence="1">The sequence shown here is derived from an EMBL/GenBank/DDBJ whole genome shotgun (WGS) entry which is preliminary data.</text>
</comment>
<reference evidence="1 3" key="1">
    <citation type="submission" date="2014-04" db="EMBL/GenBank/DDBJ databases">
        <authorList>
            <person name="Bishop-Lilly K.A."/>
            <person name="Broomall S.M."/>
            <person name="Chain P.S."/>
            <person name="Chertkov O."/>
            <person name="Coyne S.R."/>
            <person name="Daligault H.E."/>
            <person name="Davenport K.W."/>
            <person name="Erkkila T."/>
            <person name="Frey K.G."/>
            <person name="Gibbons H.S."/>
            <person name="Gu W."/>
            <person name="Jaissle J."/>
            <person name="Johnson S.L."/>
            <person name="Koroleva G.I."/>
            <person name="Ladner J.T."/>
            <person name="Lo C.-C."/>
            <person name="Minogue T.D."/>
            <person name="Munk C."/>
            <person name="Palacios G.F."/>
            <person name="Redden C.L."/>
            <person name="Rosenzweig C.N."/>
            <person name="Scholz M.B."/>
            <person name="Teshima H."/>
            <person name="Xu Y."/>
        </authorList>
    </citation>
    <scope>NUCLEOTIDE SEQUENCE [LARGE SCALE GENOMIC DNA]</scope>
    <source>
        <strain evidence="1 3">8244</strain>
    </source>
</reference>
<dbReference type="EMBL" id="WNZZ01000001">
    <property type="protein sequence ID" value="MUG21150.1"/>
    <property type="molecule type" value="Genomic_DNA"/>
</dbReference>
<evidence type="ECO:0000313" key="4">
    <source>
        <dbReference type="Proteomes" id="UP000442469"/>
    </source>
</evidence>
<dbReference type="Proteomes" id="UP000442469">
    <property type="component" value="Unassembled WGS sequence"/>
</dbReference>
<dbReference type="EMBL" id="JMQA01000047">
    <property type="protein sequence ID" value="KFM94531.1"/>
    <property type="molecule type" value="Genomic_DNA"/>
</dbReference>
<dbReference type="GeneID" id="77010777"/>
<dbReference type="OrthoDB" id="2376915at2"/>
<keyword evidence="3" id="KW-1185">Reference proteome</keyword>
<reference evidence="2 4" key="2">
    <citation type="submission" date="2019-11" db="EMBL/GenBank/DDBJ databases">
        <title>Draft genome sequences of five Paenibacillus species of dairy origin.</title>
        <authorList>
            <person name="Olajide A.M."/>
            <person name="Chen S."/>
            <person name="Lapointe G."/>
        </authorList>
    </citation>
    <scope>NUCLEOTIDE SEQUENCE [LARGE SCALE GENOMIC DNA]</scope>
    <source>
        <strain evidence="2 4">3CT49</strain>
    </source>
</reference>
<evidence type="ECO:0000313" key="1">
    <source>
        <dbReference type="EMBL" id="KFM94531.1"/>
    </source>
</evidence>